<name>A0A5K4ELC1_SCHMA</name>
<organism evidence="3">
    <name type="scientific">Schistosoma mansoni</name>
    <name type="common">Blood fluke</name>
    <dbReference type="NCBI Taxonomy" id="6183"/>
    <lineage>
        <taxon>Eukaryota</taxon>
        <taxon>Metazoa</taxon>
        <taxon>Spiralia</taxon>
        <taxon>Lophotrochozoa</taxon>
        <taxon>Platyhelminthes</taxon>
        <taxon>Trematoda</taxon>
        <taxon>Digenea</taxon>
        <taxon>Strigeidida</taxon>
        <taxon>Schistosomatoidea</taxon>
        <taxon>Schistosomatidae</taxon>
        <taxon>Schistosoma</taxon>
    </lineage>
</organism>
<dbReference type="PANTHER" id="PTHR11731:SF193">
    <property type="entry name" value="DIPEPTIDYL PEPTIDASE 9"/>
    <property type="match status" value="1"/>
</dbReference>
<dbReference type="WBParaSite" id="Smp_127840.3">
    <property type="protein sequence ID" value="Smp_127840.3"/>
    <property type="gene ID" value="Smp_127840"/>
</dbReference>
<feature type="domain" description="Dipeptidylpeptidase IV N-terminal" evidence="2">
    <location>
        <begin position="165"/>
        <end position="540"/>
    </location>
</feature>
<dbReference type="GO" id="GO:0008239">
    <property type="term" value="F:dipeptidyl-peptidase activity"/>
    <property type="evidence" value="ECO:0007669"/>
    <property type="project" value="TreeGrafter"/>
</dbReference>
<dbReference type="InterPro" id="IPR001375">
    <property type="entry name" value="Peptidase_S9_cat"/>
</dbReference>
<dbReference type="InterPro" id="IPR002469">
    <property type="entry name" value="Peptidase_S9B_N"/>
</dbReference>
<protein>
    <submittedName>
        <fullName evidence="3">Dipeptidyl-peptidase 9 (S09 family)</fullName>
    </submittedName>
</protein>
<evidence type="ECO:0000313" key="3">
    <source>
        <dbReference type="WBParaSite" id="Smp_127840.3"/>
    </source>
</evidence>
<evidence type="ECO:0000259" key="1">
    <source>
        <dbReference type="Pfam" id="PF00326"/>
    </source>
</evidence>
<dbReference type="GO" id="GO:0008236">
    <property type="term" value="F:serine-type peptidase activity"/>
    <property type="evidence" value="ECO:0007669"/>
    <property type="project" value="InterPro"/>
</dbReference>
<evidence type="ECO:0000259" key="2">
    <source>
        <dbReference type="Pfam" id="PF00930"/>
    </source>
</evidence>
<dbReference type="GO" id="GO:0006508">
    <property type="term" value="P:proteolysis"/>
    <property type="evidence" value="ECO:0007669"/>
    <property type="project" value="InterPro"/>
</dbReference>
<dbReference type="Gene3D" id="3.40.50.1820">
    <property type="entry name" value="alpha/beta hydrolase"/>
    <property type="match status" value="1"/>
</dbReference>
<dbReference type="FunCoup" id="A0A5K4ELC1">
    <property type="interactions" value="1875"/>
</dbReference>
<dbReference type="SUPFAM" id="SSF82171">
    <property type="entry name" value="DPP6 N-terminal domain-like"/>
    <property type="match status" value="1"/>
</dbReference>
<dbReference type="InterPro" id="IPR050278">
    <property type="entry name" value="Serine_Prot_S9B/DPPIV"/>
</dbReference>
<reference evidence="3" key="1">
    <citation type="submission" date="2019-11" db="UniProtKB">
        <authorList>
            <consortium name="WormBaseParasite"/>
        </authorList>
    </citation>
    <scope>IDENTIFICATION</scope>
    <source>
        <strain evidence="3">Puerto Rican</strain>
    </source>
</reference>
<dbReference type="Pfam" id="PF00930">
    <property type="entry name" value="DPPIV_N"/>
    <property type="match status" value="1"/>
</dbReference>
<dbReference type="Pfam" id="PF00326">
    <property type="entry name" value="Peptidase_S9"/>
    <property type="match status" value="1"/>
</dbReference>
<dbReference type="SUPFAM" id="SSF53474">
    <property type="entry name" value="alpha/beta-Hydrolases"/>
    <property type="match status" value="1"/>
</dbReference>
<feature type="domain" description="Peptidase S9 prolyl oligopeptidase catalytic" evidence="1">
    <location>
        <begin position="777"/>
        <end position="983"/>
    </location>
</feature>
<accession>A0A5K4ELC1</accession>
<dbReference type="AlphaFoldDB" id="A0A5K4ELC1"/>
<dbReference type="InParanoid" id="A0A5K4ELC1"/>
<dbReference type="PANTHER" id="PTHR11731">
    <property type="entry name" value="PROTEASE FAMILY S9B,C DIPEPTIDYL-PEPTIDASE IV-RELATED"/>
    <property type="match status" value="1"/>
</dbReference>
<proteinExistence type="predicted"/>
<sequence>MMSGSDGSNGETNTFGHFYHIASSYGFGLHTIPNPTVIKIRNVSDCNDKLCCRIYFISYPSTNFQPGTKPTLFFADLVQHNSSDDQLIWYPLLPNEFVDYKNSLALADFLIHERMRVSVSGVTNYCLSDCGKLIICASSEIYSTEDRTCFGEQPNYLELIKTPLSSAIQPIMCPFNSDLIVCSSNENIFIGYIPTNKWIPVTNHTHNSGLSAGIPPFVVQEEFDRYVGYWWRPTMTNDHYYQLLYEEVDERNVAVTKLFHGEFGGGWENQRYPIAGTENASSNVKIYQFKLDSMGKISNVQTLALRSPLKQYIPNFEYLVRAGWTPDGNYVWCQLITRLQQRLSLVLIPVDNFLPIPDVVNHPDPSSSSLSPATSTLTDFSSSFFTSPCIELVTEVEQKFWVKVHDFLTFLKYPWYPTSEINKSSDYTNENSCTFIWASHRSGFTHLYLIQCSWPTANSTTSINNNNDNNEQTATLIQAKQIFINQLTDGDWEVTGNQIWVDEDNKLVYFEGFKEHPLLKHIYSVSYENRSDQSQLNCLTLNLSINNNDTHVMKSIQNAPNSSPLPMNTNIESTLDPLFHDSCLLMKPYPLSYQLNTFNIQSGIMILESSSLDKLVGIQICQVIIENNEKNINNSNSIHGNKHRKPILQHIAWLRKHVWHYNAFNGFYPTNPPLVLRCDIFNNLDRRLELQDYDDVDECMNDHISSSINVTYSSDHIEFSNSQSILYGQLFLPNCNHSRLLPVSSVDSVSFAGYPTLHFVYGGPGIQLVRGSYSRSVFAHAQLFCHFGYAVFLCDCRGSSNRGINFDGHIKNRLGQVELSDHVAFLRYAAKATGLIDLSRVAIMGYSFGGYLSLMAAMLYQDVYKVAIAISPVVDWRLYDTAYTERYIGLPKDNPDAYRNIICKLKGNIMEYVSDMLSDKYHLFIFHGGQDENVHFLHTSSLIERLITCGKPHHFQLYPNSRHRLKQQSHVEATVLNFLEETLCKSS</sequence>
<dbReference type="InterPro" id="IPR029058">
    <property type="entry name" value="AB_hydrolase_fold"/>
</dbReference>
<dbReference type="Gene3D" id="2.140.10.30">
    <property type="entry name" value="Dipeptidylpeptidase IV, N-terminal domain"/>
    <property type="match status" value="1"/>
</dbReference>